<keyword evidence="2" id="KW-0812">Transmembrane</keyword>
<dbReference type="OrthoDB" id="6252479at2759"/>
<dbReference type="Proteomes" id="UP000267029">
    <property type="component" value="Unassembled WGS sequence"/>
</dbReference>
<gene>
    <name evidence="4" type="ORF">MCOS_LOCUS8887</name>
</gene>
<dbReference type="InterPro" id="IPR002126">
    <property type="entry name" value="Cadherin-like_dom"/>
</dbReference>
<organism evidence="6">
    <name type="scientific">Mesocestoides corti</name>
    <name type="common">Flatworm</name>
    <dbReference type="NCBI Taxonomy" id="53468"/>
    <lineage>
        <taxon>Eukaryota</taxon>
        <taxon>Metazoa</taxon>
        <taxon>Spiralia</taxon>
        <taxon>Lophotrochozoa</taxon>
        <taxon>Platyhelminthes</taxon>
        <taxon>Cestoda</taxon>
        <taxon>Eucestoda</taxon>
        <taxon>Cyclophyllidea</taxon>
        <taxon>Mesocestoididae</taxon>
        <taxon>Mesocestoides</taxon>
    </lineage>
</organism>
<keyword evidence="1" id="KW-0106">Calcium</keyword>
<dbReference type="AlphaFoldDB" id="A0A0R3UMC0"/>
<protein>
    <submittedName>
        <fullName evidence="6">Cadherin domain-containing protein</fullName>
    </submittedName>
</protein>
<keyword evidence="2" id="KW-0472">Membrane</keyword>
<proteinExistence type="predicted"/>
<keyword evidence="5" id="KW-1185">Reference proteome</keyword>
<evidence type="ECO:0000256" key="1">
    <source>
        <dbReference type="PROSITE-ProRule" id="PRU00043"/>
    </source>
</evidence>
<reference evidence="6" key="2">
    <citation type="submission" date="2019-11" db="UniProtKB">
        <authorList>
            <consortium name="WormBaseParasite"/>
        </authorList>
    </citation>
    <scope>IDENTIFICATION</scope>
</reference>
<evidence type="ECO:0000259" key="3">
    <source>
        <dbReference type="PROSITE" id="PS50268"/>
    </source>
</evidence>
<dbReference type="GO" id="GO:0007156">
    <property type="term" value="P:homophilic cell adhesion via plasma membrane adhesion molecules"/>
    <property type="evidence" value="ECO:0007669"/>
    <property type="project" value="InterPro"/>
</dbReference>
<evidence type="ECO:0000313" key="4">
    <source>
        <dbReference type="EMBL" id="VDD82884.1"/>
    </source>
</evidence>
<feature type="domain" description="Cadherin" evidence="3">
    <location>
        <begin position="30"/>
        <end position="138"/>
    </location>
</feature>
<dbReference type="InterPro" id="IPR015919">
    <property type="entry name" value="Cadherin-like_sf"/>
</dbReference>
<dbReference type="GO" id="GO:0016020">
    <property type="term" value="C:membrane"/>
    <property type="evidence" value="ECO:0007669"/>
    <property type="project" value="InterPro"/>
</dbReference>
<keyword evidence="2" id="KW-1133">Transmembrane helix</keyword>
<reference evidence="4 5" key="1">
    <citation type="submission" date="2018-10" db="EMBL/GenBank/DDBJ databases">
        <authorList>
            <consortium name="Pathogen Informatics"/>
        </authorList>
    </citation>
    <scope>NUCLEOTIDE SEQUENCE [LARGE SCALE GENOMIC DNA]</scope>
</reference>
<dbReference type="GO" id="GO:0005509">
    <property type="term" value="F:calcium ion binding"/>
    <property type="evidence" value="ECO:0007669"/>
    <property type="project" value="UniProtKB-UniRule"/>
</dbReference>
<evidence type="ECO:0000256" key="2">
    <source>
        <dbReference type="SAM" id="Phobius"/>
    </source>
</evidence>
<feature type="transmembrane region" description="Helical" evidence="2">
    <location>
        <begin position="175"/>
        <end position="200"/>
    </location>
</feature>
<sequence>MNAALKSECDFGKISTLRNKSEALRPISRGQPLIQLHATDYDANENGELRFAFAEDSDSSLTSLFAIHPFSGLVVSKYSLQPKDLEFLGQVPLLLKQTHTLRIRVSDLGTPSLASYAILRLNFQVRSNHALEAVLPSLREQQILQQQHPIDLFDEYGGVAPEVETPAQGTRKNDLSFFVLCAFFVFLLLLFLAVLLFIVLNRRPECLASVLCPTTITTTTETRTHRLPLAPFVSPLCHENRNCQSGRTLTQSARITPCHNLQQTLPLASVFSESGASSPESSAV</sequence>
<name>A0A0R3UMC0_MESCO</name>
<evidence type="ECO:0000313" key="6">
    <source>
        <dbReference type="WBParaSite" id="MCU_007041-RA"/>
    </source>
</evidence>
<dbReference type="Gene3D" id="2.60.40.60">
    <property type="entry name" value="Cadherins"/>
    <property type="match status" value="1"/>
</dbReference>
<dbReference type="EMBL" id="UXSR01005591">
    <property type="protein sequence ID" value="VDD82884.1"/>
    <property type="molecule type" value="Genomic_DNA"/>
</dbReference>
<dbReference type="CDD" id="cd11304">
    <property type="entry name" value="Cadherin_repeat"/>
    <property type="match status" value="1"/>
</dbReference>
<dbReference type="WBParaSite" id="MCU_007041-RA">
    <property type="protein sequence ID" value="MCU_007041-RA"/>
    <property type="gene ID" value="MCU_007041"/>
</dbReference>
<evidence type="ECO:0000313" key="5">
    <source>
        <dbReference type="Proteomes" id="UP000267029"/>
    </source>
</evidence>
<accession>A0A0R3UMC0</accession>
<dbReference type="SUPFAM" id="SSF49313">
    <property type="entry name" value="Cadherin-like"/>
    <property type="match status" value="1"/>
</dbReference>
<dbReference type="PROSITE" id="PS50268">
    <property type="entry name" value="CADHERIN_2"/>
    <property type="match status" value="1"/>
</dbReference>